<dbReference type="EMBL" id="CP063849">
    <property type="protein sequence ID" value="QOY88380.1"/>
    <property type="molecule type" value="Genomic_DNA"/>
</dbReference>
<dbReference type="Pfam" id="PF00415">
    <property type="entry name" value="RCC1"/>
    <property type="match status" value="1"/>
</dbReference>
<dbReference type="AlphaFoldDB" id="A0A7S7NRH5"/>
<reference evidence="2 3" key="1">
    <citation type="submission" date="2020-10" db="EMBL/GenBank/DDBJ databases">
        <title>Complete genome sequence of Paludibaculum fermentans P105T, a facultatively anaerobic acidobacterium capable of dissimilatory Fe(III) reduction.</title>
        <authorList>
            <person name="Dedysh S.N."/>
            <person name="Beletsky A.V."/>
            <person name="Kulichevskaya I.S."/>
            <person name="Mardanov A.V."/>
            <person name="Ravin N.V."/>
        </authorList>
    </citation>
    <scope>NUCLEOTIDE SEQUENCE [LARGE SCALE GENOMIC DNA]</scope>
    <source>
        <strain evidence="2 3">P105</strain>
    </source>
</reference>
<dbReference type="InterPro" id="IPR051553">
    <property type="entry name" value="Ran_GTPase-activating"/>
</dbReference>
<evidence type="ECO:0008006" key="4">
    <source>
        <dbReference type="Google" id="ProtNLM"/>
    </source>
</evidence>
<name>A0A7S7NRH5_PALFE</name>
<dbReference type="PANTHER" id="PTHR45982:SF1">
    <property type="entry name" value="REGULATOR OF CHROMOSOME CONDENSATION"/>
    <property type="match status" value="1"/>
</dbReference>
<evidence type="ECO:0000256" key="1">
    <source>
        <dbReference type="SAM" id="SignalP"/>
    </source>
</evidence>
<organism evidence="2 3">
    <name type="scientific">Paludibaculum fermentans</name>
    <dbReference type="NCBI Taxonomy" id="1473598"/>
    <lineage>
        <taxon>Bacteria</taxon>
        <taxon>Pseudomonadati</taxon>
        <taxon>Acidobacteriota</taxon>
        <taxon>Terriglobia</taxon>
        <taxon>Bryobacterales</taxon>
        <taxon>Bryobacteraceae</taxon>
        <taxon>Paludibaculum</taxon>
    </lineage>
</organism>
<dbReference type="PANTHER" id="PTHR45982">
    <property type="entry name" value="REGULATOR OF CHROMOSOME CONDENSATION"/>
    <property type="match status" value="1"/>
</dbReference>
<gene>
    <name evidence="2" type="ORF">IRI77_37585</name>
</gene>
<dbReference type="Proteomes" id="UP000593892">
    <property type="component" value="Chromosome"/>
</dbReference>
<proteinExistence type="predicted"/>
<dbReference type="KEGG" id="pfer:IRI77_37585"/>
<keyword evidence="3" id="KW-1185">Reference proteome</keyword>
<protein>
    <recommendedName>
        <fullName evidence="4">Regulator of chromosome condensation RCC1</fullName>
    </recommendedName>
</protein>
<keyword evidence="1" id="KW-0732">Signal</keyword>
<dbReference type="PROSITE" id="PS50012">
    <property type="entry name" value="RCC1_3"/>
    <property type="match status" value="4"/>
</dbReference>
<dbReference type="InterPro" id="IPR009091">
    <property type="entry name" value="RCC1/BLIP-II"/>
</dbReference>
<dbReference type="SUPFAM" id="SSF50985">
    <property type="entry name" value="RCC1/BLIP-II"/>
    <property type="match status" value="2"/>
</dbReference>
<dbReference type="Gene3D" id="2.130.10.30">
    <property type="entry name" value="Regulator of chromosome condensation 1/beta-lactamase-inhibitor protein II"/>
    <property type="match status" value="3"/>
</dbReference>
<sequence>MRLALILPFACALPLLAAPDWQDSVHVASSSTHTLVIAPDGTVACQGSNRYRVCGADPGIEFVEKLSPVPGVPKGRAVAVPDAWISMVLGEDGRVYVWGRNDFGLLGGTDRGPTYEQPKPTPLPALQGVVGIAAFVHGGAALLQDGTVWMWGEDREGLLATGTLTLSGQSGKPHYTPRRVEGLEGVVQIVGGYKHMLALKSDGTVWTWGANKYGELGLGDQQARARPARIQSLAGITRIYASGSTAGARQANGAWLVWGPSPAPTIVEDRGPLVLNPAPLPGLLREATDLADGAAAFRDGTVRTWGGNSFGSLGTGGGVDAYSSRGVLVRTLSSVVRVWTGGSRGFALKSDGTLYMWGPSGTESTGIYRVPKVIATFPMAPPPKQ</sequence>
<dbReference type="Pfam" id="PF13540">
    <property type="entry name" value="RCC1_2"/>
    <property type="match status" value="1"/>
</dbReference>
<feature type="chain" id="PRO_5032915198" description="Regulator of chromosome condensation RCC1" evidence="1">
    <location>
        <begin position="18"/>
        <end position="385"/>
    </location>
</feature>
<evidence type="ECO:0000313" key="3">
    <source>
        <dbReference type="Proteomes" id="UP000593892"/>
    </source>
</evidence>
<evidence type="ECO:0000313" key="2">
    <source>
        <dbReference type="EMBL" id="QOY88380.1"/>
    </source>
</evidence>
<accession>A0A7S7NRH5</accession>
<dbReference type="RefSeq" id="WP_194450043.1">
    <property type="nucleotide sequence ID" value="NZ_CP063849.1"/>
</dbReference>
<dbReference type="InterPro" id="IPR000408">
    <property type="entry name" value="Reg_chr_condens"/>
</dbReference>
<feature type="signal peptide" evidence="1">
    <location>
        <begin position="1"/>
        <end position="17"/>
    </location>
</feature>